<dbReference type="SMART" id="SM00342">
    <property type="entry name" value="HTH_ARAC"/>
    <property type="match status" value="1"/>
</dbReference>
<keyword evidence="7" id="KW-1185">Reference proteome</keyword>
<dbReference type="InterPro" id="IPR009057">
    <property type="entry name" value="Homeodomain-like_sf"/>
</dbReference>
<keyword evidence="4" id="KW-1133">Transmembrane helix</keyword>
<evidence type="ECO:0000256" key="1">
    <source>
        <dbReference type="ARBA" id="ARBA00023015"/>
    </source>
</evidence>
<dbReference type="SUPFAM" id="SSF46689">
    <property type="entry name" value="Homeodomain-like"/>
    <property type="match status" value="2"/>
</dbReference>
<evidence type="ECO:0000313" key="6">
    <source>
        <dbReference type="EMBL" id="MCZ8513814.1"/>
    </source>
</evidence>
<dbReference type="InterPro" id="IPR018060">
    <property type="entry name" value="HTH_AraC"/>
</dbReference>
<keyword evidence="3" id="KW-0804">Transcription</keyword>
<evidence type="ECO:0000256" key="3">
    <source>
        <dbReference type="ARBA" id="ARBA00023163"/>
    </source>
</evidence>
<evidence type="ECO:0000259" key="5">
    <source>
        <dbReference type="PROSITE" id="PS01124"/>
    </source>
</evidence>
<sequence>MPKYLLRLLTFTLILGAFPVISIGIISYYIATGDIEDKVKEGNMQVLLQTQMRVEQVMKTLELTSIQYVNSSLVSSSMGETITADEFPKIRDLSKGLYNLQTIAGISDAYLINFDKNWFISFKSFQTLDSHPDAEQFKAFAKYPNSLFWLTVKPKAPAGQDAAAEETATSPDTVRMVYKIPIVPTTSKPKGLLVVEILNNQISNLLSQNNKLGDVYVLDRDGNNFLSDPSGSRYTEINRMVMQRFASSGEEAGFFNANVNNKEMGVTYRHSSYNGWNYISVVSIKEITKQSRAIAWITFIACTVIFLIVGLVAFYGSRRMYSPIKRLFEFTKDIAVEGQDDKDELRSIEGRFRTLFSTEKQLQQQVKGQFMQLKEFFVLKLFAGQVSEGDFGYRAQMFGFPAEWHRLGVLTLQIDSLQGTRYREHDRELLLFAINNMVGELIPAGRRFSPVLLDQSQVTLLTSEAQDDQEAKREFYETAEEIKRKVQEFLQLPVSIGISLPFVKVTNAARAYGEGLEALKNRISLGHEIIIHYDDIEAGKKGMEVTVYTQLKMLEDQLVNAMKLGDMDRVEELFRQYITAILDKEVHFNEYPVLMIQLISKVLQLVQEQGGTVRKVLGDRATIEHFLKLNTMDDIRTWFKEDLFKPVSAFINQQAESQYINIASQMVKLIHERFDQDISLESCAGTLNFHPVYLSRVFKKEMGINFSEYLAEYRMNMAKTWLENTHLKISEIAEKLNYTNTTAFIRTFRKIVGMTPGQYREQFKKD</sequence>
<dbReference type="Pfam" id="PF12833">
    <property type="entry name" value="HTH_18"/>
    <property type="match status" value="1"/>
</dbReference>
<dbReference type="Pfam" id="PF17853">
    <property type="entry name" value="GGDEF_2"/>
    <property type="match status" value="1"/>
</dbReference>
<dbReference type="InterPro" id="IPR018062">
    <property type="entry name" value="HTH_AraC-typ_CS"/>
</dbReference>
<reference evidence="6 7" key="1">
    <citation type="submission" date="2022-12" db="EMBL/GenBank/DDBJ databases">
        <title>Draft genome sequence of Paenibacillus sp. dW9.</title>
        <authorList>
            <person name="Choi E.-W."/>
            <person name="Kim D.-U."/>
        </authorList>
    </citation>
    <scope>NUCLEOTIDE SEQUENCE [LARGE SCALE GENOMIC DNA]</scope>
    <source>
        <strain evidence="7">dW9</strain>
    </source>
</reference>
<dbReference type="PRINTS" id="PR00032">
    <property type="entry name" value="HTHARAC"/>
</dbReference>
<dbReference type="EMBL" id="JAQAGZ010000009">
    <property type="protein sequence ID" value="MCZ8513814.1"/>
    <property type="molecule type" value="Genomic_DNA"/>
</dbReference>
<evidence type="ECO:0000313" key="7">
    <source>
        <dbReference type="Proteomes" id="UP001527882"/>
    </source>
</evidence>
<evidence type="ECO:0000256" key="2">
    <source>
        <dbReference type="ARBA" id="ARBA00023125"/>
    </source>
</evidence>
<feature type="domain" description="HTH araC/xylS-type" evidence="5">
    <location>
        <begin position="664"/>
        <end position="762"/>
    </location>
</feature>
<organism evidence="6 7">
    <name type="scientific">Paenibacillus gyeongsangnamensis</name>
    <dbReference type="NCBI Taxonomy" id="3388067"/>
    <lineage>
        <taxon>Bacteria</taxon>
        <taxon>Bacillati</taxon>
        <taxon>Bacillota</taxon>
        <taxon>Bacilli</taxon>
        <taxon>Bacillales</taxon>
        <taxon>Paenibacillaceae</taxon>
        <taxon>Paenibacillus</taxon>
    </lineage>
</organism>
<dbReference type="Proteomes" id="UP001527882">
    <property type="component" value="Unassembled WGS sequence"/>
</dbReference>
<comment type="caution">
    <text evidence="6">The sequence shown here is derived from an EMBL/GenBank/DDBJ whole genome shotgun (WGS) entry which is preliminary data.</text>
</comment>
<dbReference type="InterPro" id="IPR020449">
    <property type="entry name" value="Tscrpt_reg_AraC-type_HTH"/>
</dbReference>
<dbReference type="PANTHER" id="PTHR43280:SF10">
    <property type="entry name" value="REGULATORY PROTEIN POCR"/>
    <property type="match status" value="1"/>
</dbReference>
<dbReference type="PROSITE" id="PS01124">
    <property type="entry name" value="HTH_ARAC_FAMILY_2"/>
    <property type="match status" value="1"/>
</dbReference>
<gene>
    <name evidence="6" type="ORF">O9H85_15500</name>
</gene>
<evidence type="ECO:0000256" key="4">
    <source>
        <dbReference type="SAM" id="Phobius"/>
    </source>
</evidence>
<dbReference type="RefSeq" id="WP_269882338.1">
    <property type="nucleotide sequence ID" value="NZ_JAQAGZ010000009.1"/>
</dbReference>
<keyword evidence="2" id="KW-0238">DNA-binding</keyword>
<dbReference type="InterPro" id="IPR041522">
    <property type="entry name" value="CdaR_GGDEF"/>
</dbReference>
<proteinExistence type="predicted"/>
<feature type="transmembrane region" description="Helical" evidence="4">
    <location>
        <begin position="293"/>
        <end position="316"/>
    </location>
</feature>
<accession>A0ABT4QA90</accession>
<keyword evidence="4" id="KW-0812">Transmembrane</keyword>
<dbReference type="PROSITE" id="PS00041">
    <property type="entry name" value="HTH_ARAC_FAMILY_1"/>
    <property type="match status" value="1"/>
</dbReference>
<keyword evidence="1" id="KW-0805">Transcription regulation</keyword>
<name>A0ABT4QA90_9BACL</name>
<dbReference type="Gene3D" id="1.10.10.60">
    <property type="entry name" value="Homeodomain-like"/>
    <property type="match status" value="2"/>
</dbReference>
<dbReference type="PANTHER" id="PTHR43280">
    <property type="entry name" value="ARAC-FAMILY TRANSCRIPTIONAL REGULATOR"/>
    <property type="match status" value="1"/>
</dbReference>
<protein>
    <submittedName>
        <fullName evidence="6">Helix-turn-helix domain-containing protein</fullName>
    </submittedName>
</protein>
<keyword evidence="4" id="KW-0472">Membrane</keyword>